<dbReference type="AlphaFoldDB" id="A0A4Y3KW68"/>
<evidence type="ECO:0000256" key="7">
    <source>
        <dbReference type="ARBA" id="ARBA00023136"/>
    </source>
</evidence>
<dbReference type="PANTHER" id="PTHR37461">
    <property type="entry name" value="ANTI-SIGMA-K FACTOR RSKA"/>
    <property type="match status" value="1"/>
</dbReference>
<sequence length="311" mass="31258">MSATDGPGQAGTSDVRDLLGAYALDAVDDVERRAVERLVERDADAARELAELTATAALLGSAVRAPAPADVRASVLDAIRSTPQVGARGVRDDAPTAARPATAGTTLPGPAVPGSTLPGPAVPGSTAPASSSSDPETSSDPAGSSGPADRGVTDLADRRRPRRSTAWLAVAATALGAAAVPSVFAWQQNQEARRASEQARVLAELLAEPGTEVVRADVEGGGTAVGVLGADQALFTATGLDDPGAGKEYQLWIIRDGVPLPDVVMPDESGALRGLAEDFTPGDALAVTVEPAGGSQEPTTDPVVVLAPAEA</sequence>
<dbReference type="EMBL" id="BJLR01000016">
    <property type="protein sequence ID" value="GEA87684.1"/>
    <property type="molecule type" value="Genomic_DNA"/>
</dbReference>
<dbReference type="Pfam" id="PF10099">
    <property type="entry name" value="RskA_C"/>
    <property type="match status" value="1"/>
</dbReference>
<evidence type="ECO:0000256" key="10">
    <source>
        <dbReference type="ARBA" id="ARBA00030803"/>
    </source>
</evidence>
<evidence type="ECO:0000259" key="13">
    <source>
        <dbReference type="Pfam" id="PF10099"/>
    </source>
</evidence>
<evidence type="ECO:0000313" key="15">
    <source>
        <dbReference type="Proteomes" id="UP000317046"/>
    </source>
</evidence>
<comment type="caution">
    <text evidence="14">The sequence shown here is derived from an EMBL/GenBank/DDBJ whole genome shotgun (WGS) entry which is preliminary data.</text>
</comment>
<feature type="domain" description="Anti-sigma K factor RskA C-terminal" evidence="13">
    <location>
        <begin position="167"/>
        <end position="303"/>
    </location>
</feature>
<name>A0A4Y3KW68_9CELL</name>
<evidence type="ECO:0000256" key="9">
    <source>
        <dbReference type="ARBA" id="ARBA00029829"/>
    </source>
</evidence>
<dbReference type="Gene3D" id="1.10.10.1320">
    <property type="entry name" value="Anti-sigma factor, zinc-finger domain"/>
    <property type="match status" value="1"/>
</dbReference>
<dbReference type="RefSeq" id="WP_141372161.1">
    <property type="nucleotide sequence ID" value="NZ_BJLR01000016.1"/>
</dbReference>
<dbReference type="PANTHER" id="PTHR37461:SF1">
    <property type="entry name" value="ANTI-SIGMA-K FACTOR RSKA"/>
    <property type="match status" value="1"/>
</dbReference>
<evidence type="ECO:0000256" key="8">
    <source>
        <dbReference type="ARBA" id="ARBA00023163"/>
    </source>
</evidence>
<keyword evidence="5 12" id="KW-1133">Transmembrane helix</keyword>
<keyword evidence="8" id="KW-0804">Transcription</keyword>
<comment type="subcellular location">
    <subcellularLocation>
        <location evidence="2">Cell membrane</location>
    </subcellularLocation>
    <subcellularLocation>
        <location evidence="1">Membrane</location>
        <topology evidence="1">Single-pass membrane protein</topology>
    </subcellularLocation>
</comment>
<dbReference type="InterPro" id="IPR041916">
    <property type="entry name" value="Anti_sigma_zinc_sf"/>
</dbReference>
<dbReference type="GO" id="GO:0016989">
    <property type="term" value="F:sigma factor antagonist activity"/>
    <property type="evidence" value="ECO:0007669"/>
    <property type="project" value="TreeGrafter"/>
</dbReference>
<feature type="transmembrane region" description="Helical" evidence="12">
    <location>
        <begin position="166"/>
        <end position="186"/>
    </location>
</feature>
<keyword evidence="3" id="KW-1003">Cell membrane</keyword>
<evidence type="ECO:0000256" key="5">
    <source>
        <dbReference type="ARBA" id="ARBA00022989"/>
    </source>
</evidence>
<dbReference type="InterPro" id="IPR018764">
    <property type="entry name" value="RskA_C"/>
</dbReference>
<feature type="region of interest" description="Disordered" evidence="11">
    <location>
        <begin position="84"/>
        <end position="161"/>
    </location>
</feature>
<dbReference type="GO" id="GO:0005886">
    <property type="term" value="C:plasma membrane"/>
    <property type="evidence" value="ECO:0007669"/>
    <property type="project" value="UniProtKB-SubCell"/>
</dbReference>
<evidence type="ECO:0000256" key="1">
    <source>
        <dbReference type="ARBA" id="ARBA00004167"/>
    </source>
</evidence>
<keyword evidence="6" id="KW-0805">Transcription regulation</keyword>
<proteinExistence type="predicted"/>
<accession>A0A4Y3KW68</accession>
<evidence type="ECO:0000256" key="6">
    <source>
        <dbReference type="ARBA" id="ARBA00023015"/>
    </source>
</evidence>
<evidence type="ECO:0000256" key="12">
    <source>
        <dbReference type="SAM" id="Phobius"/>
    </source>
</evidence>
<evidence type="ECO:0000256" key="11">
    <source>
        <dbReference type="SAM" id="MobiDB-lite"/>
    </source>
</evidence>
<feature type="compositionally biased region" description="Low complexity" evidence="11">
    <location>
        <begin position="95"/>
        <end position="142"/>
    </location>
</feature>
<organism evidence="14 15">
    <name type="scientific">Cellulomonas cellasea</name>
    <dbReference type="NCBI Taxonomy" id="43670"/>
    <lineage>
        <taxon>Bacteria</taxon>
        <taxon>Bacillati</taxon>
        <taxon>Actinomycetota</taxon>
        <taxon>Actinomycetes</taxon>
        <taxon>Micrococcales</taxon>
        <taxon>Cellulomonadaceae</taxon>
        <taxon>Cellulomonas</taxon>
    </lineage>
</organism>
<keyword evidence="4 12" id="KW-0812">Transmembrane</keyword>
<evidence type="ECO:0000313" key="14">
    <source>
        <dbReference type="EMBL" id="GEA87684.1"/>
    </source>
</evidence>
<dbReference type="InterPro" id="IPR051474">
    <property type="entry name" value="Anti-sigma-K/W_factor"/>
</dbReference>
<dbReference type="GO" id="GO:0006417">
    <property type="term" value="P:regulation of translation"/>
    <property type="evidence" value="ECO:0007669"/>
    <property type="project" value="TreeGrafter"/>
</dbReference>
<evidence type="ECO:0000256" key="2">
    <source>
        <dbReference type="ARBA" id="ARBA00004236"/>
    </source>
</evidence>
<gene>
    <name evidence="14" type="ORF">CCE01nite_16330</name>
</gene>
<dbReference type="Proteomes" id="UP000317046">
    <property type="component" value="Unassembled WGS sequence"/>
</dbReference>
<keyword evidence="7 12" id="KW-0472">Membrane</keyword>
<evidence type="ECO:0000256" key="3">
    <source>
        <dbReference type="ARBA" id="ARBA00022475"/>
    </source>
</evidence>
<reference evidence="14" key="1">
    <citation type="submission" date="2019-06" db="EMBL/GenBank/DDBJ databases">
        <title>Whole genome shotgun sequence of Cellulomonas cellasea NBRC 3753.</title>
        <authorList>
            <person name="Hosoyama A."/>
            <person name="Uohara A."/>
            <person name="Ohji S."/>
            <person name="Ichikawa N."/>
        </authorList>
    </citation>
    <scope>NUCLEOTIDE SEQUENCE [LARGE SCALE GENOMIC DNA]</scope>
    <source>
        <strain evidence="14">NBRC 3753</strain>
    </source>
</reference>
<keyword evidence="15" id="KW-1185">Reference proteome</keyword>
<evidence type="ECO:0000256" key="4">
    <source>
        <dbReference type="ARBA" id="ARBA00022692"/>
    </source>
</evidence>
<protein>
    <recommendedName>
        <fullName evidence="10">Regulator of SigK</fullName>
    </recommendedName>
    <alternativeName>
        <fullName evidence="9">Sigma-K anti-sigma factor RskA</fullName>
    </alternativeName>
</protein>